<evidence type="ECO:0000259" key="2">
    <source>
        <dbReference type="Pfam" id="PF02481"/>
    </source>
</evidence>
<dbReference type="PANTHER" id="PTHR43022:SF1">
    <property type="entry name" value="PROTEIN SMF"/>
    <property type="match status" value="1"/>
</dbReference>
<dbReference type="GO" id="GO:0009294">
    <property type="term" value="P:DNA-mediated transformation"/>
    <property type="evidence" value="ECO:0007669"/>
    <property type="project" value="InterPro"/>
</dbReference>
<dbReference type="Gene3D" id="1.10.10.10">
    <property type="entry name" value="Winged helix-like DNA-binding domain superfamily/Winged helix DNA-binding domain"/>
    <property type="match status" value="1"/>
</dbReference>
<organism evidence="4">
    <name type="scientific">bioreactor metagenome</name>
    <dbReference type="NCBI Taxonomy" id="1076179"/>
    <lineage>
        <taxon>unclassified sequences</taxon>
        <taxon>metagenomes</taxon>
        <taxon>ecological metagenomes</taxon>
    </lineage>
</organism>
<dbReference type="SUPFAM" id="SSF102405">
    <property type="entry name" value="MCP/YpsA-like"/>
    <property type="match status" value="1"/>
</dbReference>
<dbReference type="InterPro" id="IPR036390">
    <property type="entry name" value="WH_DNA-bd_sf"/>
</dbReference>
<dbReference type="PANTHER" id="PTHR43022">
    <property type="entry name" value="PROTEIN SMF"/>
    <property type="match status" value="1"/>
</dbReference>
<dbReference type="Pfam" id="PF17782">
    <property type="entry name" value="WHD_DprA"/>
    <property type="match status" value="1"/>
</dbReference>
<evidence type="ECO:0000313" key="4">
    <source>
        <dbReference type="EMBL" id="MPM79306.1"/>
    </source>
</evidence>
<proteinExistence type="inferred from homology"/>
<dbReference type="Pfam" id="PF02481">
    <property type="entry name" value="DNA_processg_A"/>
    <property type="match status" value="1"/>
</dbReference>
<dbReference type="EMBL" id="VSSQ01029253">
    <property type="protein sequence ID" value="MPM79306.1"/>
    <property type="molecule type" value="Genomic_DNA"/>
</dbReference>
<reference evidence="4" key="1">
    <citation type="submission" date="2019-08" db="EMBL/GenBank/DDBJ databases">
        <authorList>
            <person name="Kucharzyk K."/>
            <person name="Murdoch R.W."/>
            <person name="Higgins S."/>
            <person name="Loffler F."/>
        </authorList>
    </citation>
    <scope>NUCLEOTIDE SEQUENCE</scope>
</reference>
<dbReference type="InterPro" id="IPR036388">
    <property type="entry name" value="WH-like_DNA-bd_sf"/>
</dbReference>
<name>A0A645CQG0_9ZZZZ</name>
<feature type="domain" description="Smf/DprA SLOG" evidence="2">
    <location>
        <begin position="2"/>
        <end position="95"/>
    </location>
</feature>
<protein>
    <submittedName>
        <fullName evidence="4">Uncharacterized protein</fullName>
    </submittedName>
</protein>
<evidence type="ECO:0000259" key="3">
    <source>
        <dbReference type="Pfam" id="PF17782"/>
    </source>
</evidence>
<dbReference type="SUPFAM" id="SSF46785">
    <property type="entry name" value="Winged helix' DNA-binding domain"/>
    <property type="match status" value="1"/>
</dbReference>
<dbReference type="InterPro" id="IPR057666">
    <property type="entry name" value="DrpA_SLOG"/>
</dbReference>
<dbReference type="AlphaFoldDB" id="A0A645CQG0"/>
<comment type="similarity">
    <text evidence="1">Belongs to the DprA/Smf family.</text>
</comment>
<gene>
    <name evidence="4" type="ORF">SDC9_126339</name>
</gene>
<evidence type="ECO:0000256" key="1">
    <source>
        <dbReference type="ARBA" id="ARBA00006525"/>
    </source>
</evidence>
<sequence>MLKNGGLLTEFLSEELPEKQNFPIRNRIIAGLADAVVVVEAQSKGGALITAEIANSYSRDVFTFPGRVDDQKSRGCNWLLRTQRAALIESAEHLKYFMNWTQAEKHEIRQVRMEVLLDPNAQKIYDYLLEKGEQSIDNLCNDLGISINSAAMVLLELEFQGVIAALPGKRYRLKYA</sequence>
<comment type="caution">
    <text evidence="4">The sequence shown here is derived from an EMBL/GenBank/DDBJ whole genome shotgun (WGS) entry which is preliminary data.</text>
</comment>
<dbReference type="InterPro" id="IPR003488">
    <property type="entry name" value="DprA"/>
</dbReference>
<feature type="domain" description="DprA winged helix" evidence="3">
    <location>
        <begin position="117"/>
        <end position="169"/>
    </location>
</feature>
<accession>A0A645CQG0</accession>
<dbReference type="InterPro" id="IPR041614">
    <property type="entry name" value="DprA_WH"/>
</dbReference>
<dbReference type="Gene3D" id="3.40.50.450">
    <property type="match status" value="1"/>
</dbReference>